<evidence type="ECO:0000256" key="1">
    <source>
        <dbReference type="SAM" id="Phobius"/>
    </source>
</evidence>
<proteinExistence type="predicted"/>
<reference evidence="2" key="1">
    <citation type="submission" date="2017-05" db="UniProtKB">
        <authorList>
            <consortium name="EnsemblMetazoa"/>
        </authorList>
    </citation>
    <scope>IDENTIFICATION</scope>
</reference>
<name>A0A1X7VSP0_AMPQE</name>
<dbReference type="InParanoid" id="A0A1X7VSP0"/>
<dbReference type="AlphaFoldDB" id="A0A1X7VSP0"/>
<sequence>MTHCIKIPGKAPVIDPISSISCETYEIMSGGTIARSGNKRRSTTTGILTSFFVIPFMVNKVAAFMFFLSIIAPTGNALQSVRMGRRTRTLPIASLQSKEPLASGLKKVSMLSTSISS</sequence>
<protein>
    <submittedName>
        <fullName evidence="2">Uncharacterized protein</fullName>
    </submittedName>
</protein>
<keyword evidence="1" id="KW-0472">Membrane</keyword>
<evidence type="ECO:0000313" key="2">
    <source>
        <dbReference type="EnsemblMetazoa" id="Aqu2.1.43396_001"/>
    </source>
</evidence>
<keyword evidence="1" id="KW-1133">Transmembrane helix</keyword>
<feature type="transmembrane region" description="Helical" evidence="1">
    <location>
        <begin position="61"/>
        <end position="78"/>
    </location>
</feature>
<organism evidence="2">
    <name type="scientific">Amphimedon queenslandica</name>
    <name type="common">Sponge</name>
    <dbReference type="NCBI Taxonomy" id="400682"/>
    <lineage>
        <taxon>Eukaryota</taxon>
        <taxon>Metazoa</taxon>
        <taxon>Porifera</taxon>
        <taxon>Demospongiae</taxon>
        <taxon>Heteroscleromorpha</taxon>
        <taxon>Haplosclerida</taxon>
        <taxon>Niphatidae</taxon>
        <taxon>Amphimedon</taxon>
    </lineage>
</organism>
<accession>A0A1X7VSP0</accession>
<dbReference type="EnsemblMetazoa" id="Aqu2.1.43396_001">
    <property type="protein sequence ID" value="Aqu2.1.43396_001"/>
    <property type="gene ID" value="Aqu2.1.43396"/>
</dbReference>
<keyword evidence="1" id="KW-0812">Transmembrane</keyword>